<evidence type="ECO:0000313" key="1">
    <source>
        <dbReference type="EMBL" id="SFK43956.1"/>
    </source>
</evidence>
<keyword evidence="1" id="KW-0378">Hydrolase</keyword>
<gene>
    <name evidence="1" type="ORF">SAMN05518846_113110</name>
</gene>
<accession>A0A1I3ZJZ1</accession>
<dbReference type="RefSeq" id="WP_092272825.1">
    <property type="nucleotide sequence ID" value="NZ_FORT01000013.1"/>
</dbReference>
<dbReference type="AlphaFoldDB" id="A0A1I3ZJZ1"/>
<dbReference type="Gene3D" id="3.20.20.80">
    <property type="entry name" value="Glycosidases"/>
    <property type="match status" value="1"/>
</dbReference>
<dbReference type="SUPFAM" id="SSF51445">
    <property type="entry name" value="(Trans)glycosidases"/>
    <property type="match status" value="1"/>
</dbReference>
<name>A0A1I3ZJZ1_9BACL</name>
<dbReference type="InterPro" id="IPR017853">
    <property type="entry name" value="GH"/>
</dbReference>
<sequence>MFANQLYRCAFLFLTITLCRFLFSPFPISYAIDENLILDPGFETKQGWNNWGGFYMSPAAKNSGSFAAAVDQAEGGAGQIIDAAVPGKTYILKGNGSVNRIGQEGIIGAECLDKNGKRIPGGRVTLTFKSTSFEEKSASFTTVPDTAHIQVYVYVYQAIAGGVSYFDDISLVPASCTYDCHTNNAAFLPNDWFAEPQAPAEIEVRVKQLSQMRIRYQMADVGMLTEWGMLDARSYAGLAQWLKYSKEAAPDQVVIAVLNFNQRLTKDENGNEQPNTLFGKETFNQNVNQIVQKLVHEGIFWDGKLYRVDGVHLDMEPFLTDDRELENTLRYLREHALSGNRYFSVAAPVQYGGEKQWSYEYIQRIASIVNQINPMVYDQMGWDSPIDSPYAYQTLWTTEMKRYSDAILSAKGNCQLLPIMPAYERRTVEEIGVVYHDPYVENIYSAAKGLVNASQAGANIHGAGIFWWATFIGDYPELYPRTYYLLDQEHWMKEWVHHS</sequence>
<reference evidence="2" key="1">
    <citation type="submission" date="2016-10" db="EMBL/GenBank/DDBJ databases">
        <authorList>
            <person name="Varghese N."/>
            <person name="Submissions S."/>
        </authorList>
    </citation>
    <scope>NUCLEOTIDE SEQUENCE [LARGE SCALE GENOMIC DNA]</scope>
    <source>
        <strain evidence="2">OK042</strain>
    </source>
</reference>
<dbReference type="GO" id="GO:0016787">
    <property type="term" value="F:hydrolase activity"/>
    <property type="evidence" value="ECO:0007669"/>
    <property type="project" value="UniProtKB-KW"/>
</dbReference>
<dbReference type="Proteomes" id="UP000198915">
    <property type="component" value="Unassembled WGS sequence"/>
</dbReference>
<dbReference type="STRING" id="1884381.SAMN05518846_113110"/>
<dbReference type="EMBL" id="FORT01000013">
    <property type="protein sequence ID" value="SFK43956.1"/>
    <property type="molecule type" value="Genomic_DNA"/>
</dbReference>
<proteinExistence type="predicted"/>
<evidence type="ECO:0000313" key="2">
    <source>
        <dbReference type="Proteomes" id="UP000198915"/>
    </source>
</evidence>
<organism evidence="1 2">
    <name type="scientific">Brevibacillus centrosporus</name>
    <dbReference type="NCBI Taxonomy" id="54910"/>
    <lineage>
        <taxon>Bacteria</taxon>
        <taxon>Bacillati</taxon>
        <taxon>Bacillota</taxon>
        <taxon>Bacilli</taxon>
        <taxon>Bacillales</taxon>
        <taxon>Paenibacillaceae</taxon>
        <taxon>Brevibacillus</taxon>
    </lineage>
</organism>
<protein>
    <submittedName>
        <fullName evidence="1">Glycosyl hydrolases family 18</fullName>
    </submittedName>
</protein>
<dbReference type="Gene3D" id="2.60.120.260">
    <property type="entry name" value="Galactose-binding domain-like"/>
    <property type="match status" value="1"/>
</dbReference>
<keyword evidence="2" id="KW-1185">Reference proteome</keyword>